<reference evidence="2" key="1">
    <citation type="submission" date="2021-07" db="EMBL/GenBank/DDBJ databases">
        <authorList>
            <person name="Catto M.A."/>
            <person name="Jacobson A."/>
            <person name="Kennedy G."/>
            <person name="Labadie P."/>
            <person name="Hunt B.G."/>
            <person name="Srinivasan R."/>
        </authorList>
    </citation>
    <scope>NUCLEOTIDE SEQUENCE</scope>
    <source>
        <strain evidence="2">PL_HMW_Pooled</strain>
        <tissue evidence="2">Head</tissue>
    </source>
</reference>
<keyword evidence="3" id="KW-1185">Reference proteome</keyword>
<feature type="compositionally biased region" description="Low complexity" evidence="1">
    <location>
        <begin position="110"/>
        <end position="123"/>
    </location>
</feature>
<proteinExistence type="predicted"/>
<evidence type="ECO:0000313" key="2">
    <source>
        <dbReference type="EMBL" id="KAK3922346.1"/>
    </source>
</evidence>
<sequence>MVCPAQNAVASQRNRGYMSLAPHLESLRTSATFLLPSGHRADVLDEGEGIQATLIAREARYHKLCAWEYQPPKVYALLKRLEAERQALEAAAALEEATPTLAPDPPLSTPGPSTSRARTRSTSQAVLSKGELCFLCGRPGERNNPLHLCQTKEVEERIIKCANDLGNSELLSQIFTYGDLIAEEAKYHTACLVKLYNSARRVYCSTKEDMDEMLCESMAFADLISYLSMKLIESVQTVFVVADLVRFYSARLANPLGVENDDVPVVHSTRLREKILARMPELREQKAGRDIVLVHCKANVLLVLEREDQDDNANGFLSRDRAMIDELHRLGLSVSHNRIMEITSQFCRMVVQRAEEEGVLCPGNLKKNCLTILALYNLDFKARKTTSGPEFHGTGISIFQLPTVSDKGQTRQFNVSFQDVEQRGARNVPLLPSDYTFVSDSFVLPDKVEPFPSASTLAGMEPSGCFVGFWKKKSAWLSHTHEQLNEPEYCENFSWGAFHAISEENHPTPGISAMLPLLDEKSTSPGIIKHAYNSTPEPGPNAAVLCMDQQLYVLAKKLQWLKRALYGEERVVMLLGGFHIEKAFLAVIGQMLEKSGWVHILACSGVTTAGSAEGALKVLNNVTKPSVPTSVSRVAGACFTPENCCRSALIFDAYDEQQPNRDLTFDEWVERGRTKSPTFYFWLLVLNLEILLLTFVKSQRQGNYGLYTESQFVFSATGNPFSLLAIDQAHEQNNAKVKSAGGVVGLTQDAAALLRVMAAGPEVARLLYEFRGAADSSTGTGRHHEQYEAYQKQFKDHCSALINSFKSYQNPFCELGGELITLDTRESVSVDSVKVLCSIEQTGRDKYMDFVEKRIKSQSISFYNPISKNSVKIFATKKKPLHPNREQMKMAQLKEDNQLYWRLYVASLARQLDLDKFFEYDNQNTPPALSAAGKLRSGTKADLVQLLQSVSPIKHQPSVCQGLLFDGAHLVHNVPPRPGVKTFEEYFRRQLVPHVEQAAVTVLSVRIDFAWDLYAENSIKNTERESRGAGVRRKDLPEKGTIPKDWPDYLKHSENKKELFGYLSARFVREMECFQVATNVGDTFQTHEISSTCLKRQHCLAMEEADPRIISHVMDMAKNGIKSVAIRSTDTDVVVLATAAYHRLATSGLQELWIHYGSGTHARYLAIHSISAALGQEKCEALPGFHAFTGCDTTSYLSGCGKIKAWKLWQAHPEITVTFKALSTPLLQLGDDTFSVLERFTVLLYDAKSDLGSVNATRKDLFVSRNRSLFAIPLTAGALIVQEVPITTLQIVIKATDFNHRFSRTFRNFWSAAHFDTFVWSRDIEQFLNTLNIMCFIGSGQRKGSVDGPQSLILSLQPMHKFHRGQHQRRKDPVPTMFKREKGEMVCPAQNAVASQRNRGYMSLAPHLEALRTSATFLLPSGHRADVLDEGEGIQATLIAREARYHKLCAWEYQPPKVYALLKRLEAERQALEAAAALEEATPTLAPDPPLSTPGPSTSRARTRSTSQASTQHER</sequence>
<feature type="region of interest" description="Disordered" evidence="1">
    <location>
        <begin position="1476"/>
        <end position="1515"/>
    </location>
</feature>
<evidence type="ECO:0000313" key="3">
    <source>
        <dbReference type="Proteomes" id="UP001219518"/>
    </source>
</evidence>
<evidence type="ECO:0000256" key="1">
    <source>
        <dbReference type="SAM" id="MobiDB-lite"/>
    </source>
</evidence>
<protein>
    <submittedName>
        <fullName evidence="2">Pro-Pol polyprotein</fullName>
    </submittedName>
</protein>
<dbReference type="PANTHER" id="PTHR47018">
    <property type="entry name" value="CXC DOMAIN-CONTAINING PROTEIN-RELATED"/>
    <property type="match status" value="1"/>
</dbReference>
<organism evidence="2 3">
    <name type="scientific">Frankliniella fusca</name>
    <dbReference type="NCBI Taxonomy" id="407009"/>
    <lineage>
        <taxon>Eukaryota</taxon>
        <taxon>Metazoa</taxon>
        <taxon>Ecdysozoa</taxon>
        <taxon>Arthropoda</taxon>
        <taxon>Hexapoda</taxon>
        <taxon>Insecta</taxon>
        <taxon>Pterygota</taxon>
        <taxon>Neoptera</taxon>
        <taxon>Paraneoptera</taxon>
        <taxon>Thysanoptera</taxon>
        <taxon>Terebrantia</taxon>
        <taxon>Thripoidea</taxon>
        <taxon>Thripidae</taxon>
        <taxon>Frankliniella</taxon>
    </lineage>
</organism>
<name>A0AAE1HJ74_9NEOP</name>
<accession>A0AAE1HJ74</accession>
<comment type="caution">
    <text evidence="2">The sequence shown here is derived from an EMBL/GenBank/DDBJ whole genome shotgun (WGS) entry which is preliminary data.</text>
</comment>
<reference evidence="2" key="2">
    <citation type="journal article" date="2023" name="BMC Genomics">
        <title>Pest status, molecular evolution, and epigenetic factors derived from the genome assembly of Frankliniella fusca, a thysanopteran phytovirus vector.</title>
        <authorList>
            <person name="Catto M.A."/>
            <person name="Labadie P.E."/>
            <person name="Jacobson A.L."/>
            <person name="Kennedy G.G."/>
            <person name="Srinivasan R."/>
            <person name="Hunt B.G."/>
        </authorList>
    </citation>
    <scope>NUCLEOTIDE SEQUENCE</scope>
    <source>
        <strain evidence="2">PL_HMW_Pooled</strain>
    </source>
</reference>
<gene>
    <name evidence="2" type="ORF">KUF71_011815</name>
</gene>
<dbReference type="EMBL" id="JAHWGI010001089">
    <property type="protein sequence ID" value="KAK3922346.1"/>
    <property type="molecule type" value="Genomic_DNA"/>
</dbReference>
<feature type="region of interest" description="Disordered" evidence="1">
    <location>
        <begin position="95"/>
        <end position="123"/>
    </location>
</feature>
<dbReference type="Proteomes" id="UP001219518">
    <property type="component" value="Unassembled WGS sequence"/>
</dbReference>
<feature type="compositionally biased region" description="Low complexity" evidence="1">
    <location>
        <begin position="1494"/>
        <end position="1515"/>
    </location>
</feature>